<evidence type="ECO:0000313" key="2">
    <source>
        <dbReference type="Proteomes" id="UP000651452"/>
    </source>
</evidence>
<reference evidence="1" key="2">
    <citation type="submission" date="2020-09" db="EMBL/GenBank/DDBJ databases">
        <title>Reference genome assembly for Australian Ascochyta lentis isolate Al4.</title>
        <authorList>
            <person name="Lee R.C."/>
            <person name="Farfan-Caceres L.M."/>
            <person name="Debler J.W."/>
            <person name="Williams A.H."/>
            <person name="Henares B.M."/>
        </authorList>
    </citation>
    <scope>NUCLEOTIDE SEQUENCE</scope>
    <source>
        <strain evidence="1">Al4</strain>
    </source>
</reference>
<keyword evidence="2" id="KW-1185">Reference proteome</keyword>
<sequence length="293" mass="32898">MGDINEIATTKRPGIAIVRPKLREDTQENRTLFKRWTKLHMRDTLSLPKHKDLGGASRVLRYIRVDVGGEEEYLYTNHLDDIRLLETELFQKIPQRLDLENTRALKDDEEAVLQHGDPRIGKDPMVFSIVAPVVGVFEVYTDVDEPEAEHDSYQEIPTEVIMQSKPQDCMLVTLTVSSTTPVPMPDQIVQKLQASLVSFLATISHQTIYKTLYRHAPGAKPEAIPKITDGQHGDGDWVVCALVGGDVDKKLMEAGLEGVDGQVEEWKKRARIEGSTEGLKVEAGVWRGDIFMA</sequence>
<dbReference type="EMBL" id="RZGK01000004">
    <property type="protein sequence ID" value="KAF9699528.1"/>
    <property type="molecule type" value="Genomic_DNA"/>
</dbReference>
<reference evidence="1" key="1">
    <citation type="submission" date="2018-12" db="EMBL/GenBank/DDBJ databases">
        <authorList>
            <person name="Syme R.A."/>
            <person name="Farfan-Caceres L."/>
            <person name="Lichtenzveig J."/>
        </authorList>
    </citation>
    <scope>NUCLEOTIDE SEQUENCE</scope>
    <source>
        <strain evidence="1">Al4</strain>
    </source>
</reference>
<dbReference type="Proteomes" id="UP000651452">
    <property type="component" value="Unassembled WGS sequence"/>
</dbReference>
<dbReference type="AlphaFoldDB" id="A0A8H7JC57"/>
<comment type="caution">
    <text evidence="1">The sequence shown here is derived from an EMBL/GenBank/DDBJ whole genome shotgun (WGS) entry which is preliminary data.</text>
</comment>
<organism evidence="1 2">
    <name type="scientific">Ascochyta lentis</name>
    <dbReference type="NCBI Taxonomy" id="205686"/>
    <lineage>
        <taxon>Eukaryota</taxon>
        <taxon>Fungi</taxon>
        <taxon>Dikarya</taxon>
        <taxon>Ascomycota</taxon>
        <taxon>Pezizomycotina</taxon>
        <taxon>Dothideomycetes</taxon>
        <taxon>Pleosporomycetidae</taxon>
        <taxon>Pleosporales</taxon>
        <taxon>Pleosporineae</taxon>
        <taxon>Didymellaceae</taxon>
        <taxon>Ascochyta</taxon>
    </lineage>
</organism>
<name>A0A8H7JC57_9PLEO</name>
<protein>
    <submittedName>
        <fullName evidence="1">Uncharacterized protein</fullName>
    </submittedName>
</protein>
<evidence type="ECO:0000313" key="1">
    <source>
        <dbReference type="EMBL" id="KAF9699528.1"/>
    </source>
</evidence>
<dbReference type="OrthoDB" id="3759404at2759"/>
<proteinExistence type="predicted"/>
<accession>A0A8H7JC57</accession>
<gene>
    <name evidence="1" type="ORF">EKO04_002192</name>
</gene>